<dbReference type="EMBL" id="AUNC01000001">
    <property type="protein sequence ID" value="KEO59794.1"/>
    <property type="molecule type" value="Genomic_DNA"/>
</dbReference>
<organism evidence="2 3">
    <name type="scientific">Thalassospira permensis NBRC 106175</name>
    <dbReference type="NCBI Taxonomy" id="1353532"/>
    <lineage>
        <taxon>Bacteria</taxon>
        <taxon>Pseudomonadati</taxon>
        <taxon>Pseudomonadota</taxon>
        <taxon>Alphaproteobacteria</taxon>
        <taxon>Rhodospirillales</taxon>
        <taxon>Thalassospiraceae</taxon>
        <taxon>Thalassospira</taxon>
    </lineage>
</organism>
<feature type="transmembrane region" description="Helical" evidence="1">
    <location>
        <begin position="32"/>
        <end position="51"/>
    </location>
</feature>
<proteinExistence type="predicted"/>
<protein>
    <recommendedName>
        <fullName evidence="4">XapX domain-containing protein</fullName>
    </recommendedName>
</protein>
<comment type="caution">
    <text evidence="2">The sequence shown here is derived from an EMBL/GenBank/DDBJ whole genome shotgun (WGS) entry which is preliminary data.</text>
</comment>
<keyword evidence="3" id="KW-1185">Reference proteome</keyword>
<dbReference type="RefSeq" id="WP_037987391.1">
    <property type="nucleotide sequence ID" value="NZ_AUNC01000001.1"/>
</dbReference>
<evidence type="ECO:0000256" key="1">
    <source>
        <dbReference type="SAM" id="Phobius"/>
    </source>
</evidence>
<dbReference type="Proteomes" id="UP000027463">
    <property type="component" value="Unassembled WGS sequence"/>
</dbReference>
<dbReference type="InterPro" id="IPR009872">
    <property type="entry name" value="DUF1427"/>
</dbReference>
<evidence type="ECO:0000313" key="2">
    <source>
        <dbReference type="EMBL" id="KEO59794.1"/>
    </source>
</evidence>
<keyword evidence="1" id="KW-0812">Transmembrane</keyword>
<evidence type="ECO:0008006" key="4">
    <source>
        <dbReference type="Google" id="ProtNLM"/>
    </source>
</evidence>
<reference evidence="2 3" key="1">
    <citation type="submission" date="2013-07" db="EMBL/GenBank/DDBJ databases">
        <title>Thalassospira permensis NBRC 106175 Genome Sequencing.</title>
        <authorList>
            <person name="Lai Q."/>
            <person name="Shao Z."/>
        </authorList>
    </citation>
    <scope>NUCLEOTIDE SEQUENCE [LARGE SCALE GENOMIC DNA]</scope>
    <source>
        <strain evidence="2 3">NBRC 106175</strain>
    </source>
</reference>
<dbReference type="NCBIfam" id="TIGR03510">
    <property type="entry name" value="XapX"/>
    <property type="match status" value="1"/>
</dbReference>
<sequence>MTVSPYLVSLGIGLGVGVIYALLGTRSPAPPVIALLGLLGMLAGETAVNWAKDRMSVQEAAAHCLHGKSFSVASDAKGAQTNCGPASPETKS</sequence>
<keyword evidence="1" id="KW-0472">Membrane</keyword>
<name>A0ABR4TUG6_9PROT</name>
<dbReference type="Pfam" id="PF07235">
    <property type="entry name" value="DUF1427"/>
    <property type="match status" value="1"/>
</dbReference>
<feature type="transmembrane region" description="Helical" evidence="1">
    <location>
        <begin position="6"/>
        <end position="25"/>
    </location>
</feature>
<keyword evidence="1" id="KW-1133">Transmembrane helix</keyword>
<evidence type="ECO:0000313" key="3">
    <source>
        <dbReference type="Proteomes" id="UP000027463"/>
    </source>
</evidence>
<gene>
    <name evidence="2" type="ORF">SMB34_02045</name>
</gene>
<accession>A0ABR4TUG6</accession>
<dbReference type="InterPro" id="IPR020017">
    <property type="entry name" value="XapX_domain"/>
</dbReference>